<sequence>MAGPRHAAVSTWFNSSVPAPQVAAWVGHSVDVLLRVHAKFIVGQEEIARRRIEDALHEDRP</sequence>
<evidence type="ECO:0000313" key="2">
    <source>
        <dbReference type="Proteomes" id="UP000320693"/>
    </source>
</evidence>
<keyword evidence="2" id="KW-1185">Reference proteome</keyword>
<gene>
    <name evidence="1" type="ORF">PSA01_59400</name>
</gene>
<dbReference type="Proteomes" id="UP000320693">
    <property type="component" value="Unassembled WGS sequence"/>
</dbReference>
<dbReference type="EMBL" id="BJNH01000097">
    <property type="protein sequence ID" value="GEC28911.1"/>
    <property type="molecule type" value="Genomic_DNA"/>
</dbReference>
<reference evidence="1 2" key="1">
    <citation type="submission" date="2019-06" db="EMBL/GenBank/DDBJ databases">
        <title>Whole genome shotgun sequence of Pseudonocardia saturnea NBRC 14499.</title>
        <authorList>
            <person name="Hosoyama A."/>
            <person name="Uohara A."/>
            <person name="Ohji S."/>
            <person name="Ichikawa N."/>
        </authorList>
    </citation>
    <scope>NUCLEOTIDE SEQUENCE [LARGE SCALE GENOMIC DNA]</scope>
    <source>
        <strain evidence="1 2">NBRC 14499</strain>
    </source>
</reference>
<evidence type="ECO:0008006" key="3">
    <source>
        <dbReference type="Google" id="ProtNLM"/>
    </source>
</evidence>
<name>A0ABQ0S7N0_9PSEU</name>
<proteinExistence type="predicted"/>
<evidence type="ECO:0000313" key="1">
    <source>
        <dbReference type="EMBL" id="GEC28911.1"/>
    </source>
</evidence>
<protein>
    <recommendedName>
        <fullName evidence="3">Integrase</fullName>
    </recommendedName>
</protein>
<accession>A0ABQ0S7N0</accession>
<organism evidence="1 2">
    <name type="scientific">Pseudonocardia saturnea</name>
    <dbReference type="NCBI Taxonomy" id="33909"/>
    <lineage>
        <taxon>Bacteria</taxon>
        <taxon>Bacillati</taxon>
        <taxon>Actinomycetota</taxon>
        <taxon>Actinomycetes</taxon>
        <taxon>Pseudonocardiales</taxon>
        <taxon>Pseudonocardiaceae</taxon>
        <taxon>Pseudonocardia</taxon>
    </lineage>
</organism>
<comment type="caution">
    <text evidence="1">The sequence shown here is derived from an EMBL/GenBank/DDBJ whole genome shotgun (WGS) entry which is preliminary data.</text>
</comment>